<dbReference type="PANTHER" id="PTHR43500:SF1">
    <property type="entry name" value="CYSTATHIONINE BETA-LYASE-RELATED"/>
    <property type="match status" value="1"/>
</dbReference>
<organism evidence="10 11">
    <name type="scientific">Temperatibacter marinus</name>
    <dbReference type="NCBI Taxonomy" id="1456591"/>
    <lineage>
        <taxon>Bacteria</taxon>
        <taxon>Pseudomonadati</taxon>
        <taxon>Pseudomonadota</taxon>
        <taxon>Alphaproteobacteria</taxon>
        <taxon>Kordiimonadales</taxon>
        <taxon>Temperatibacteraceae</taxon>
        <taxon>Temperatibacter</taxon>
    </lineage>
</organism>
<keyword evidence="3 8" id="KW-0663">Pyridoxal phosphate</keyword>
<dbReference type="Gene3D" id="3.90.1150.10">
    <property type="entry name" value="Aspartate Aminotransferase, domain 1"/>
    <property type="match status" value="1"/>
</dbReference>
<evidence type="ECO:0000256" key="8">
    <source>
        <dbReference type="PIRSR" id="PIRSR001434-2"/>
    </source>
</evidence>
<evidence type="ECO:0000256" key="9">
    <source>
        <dbReference type="RuleBase" id="RU362118"/>
    </source>
</evidence>
<dbReference type="InterPro" id="IPR054542">
    <property type="entry name" value="Cys_met_metab_PP"/>
</dbReference>
<evidence type="ECO:0000313" key="10">
    <source>
        <dbReference type="EMBL" id="WND02588.1"/>
    </source>
</evidence>
<gene>
    <name evidence="10" type="primary">metC</name>
    <name evidence="10" type="ORF">QGN29_13630</name>
</gene>
<feature type="modified residue" description="N6-(pyridoxal phosphate)lysine" evidence="8">
    <location>
        <position position="207"/>
    </location>
</feature>
<dbReference type="InterPro" id="IPR015422">
    <property type="entry name" value="PyrdxlP-dep_Trfase_small"/>
</dbReference>
<sequence>MKKETTIVSAGRGKEYTHGIVNPPVYRASTCIFDTYAEMQERNADPYQKHLYYGRKGTPTHWALSDALMALEGEKAAGCLLFPSGLAAMTSAILSQVKAGDHVLITDSAYDPTRYFSQTLLKDSGVEAEYYDPMIGGNIVDLLRENTACIIVEAPGSLTFEVQDVPAIVRAAKDHKATVIMDNTWATALNYQAFEYGVDVVVHAATKYIVGHSDVMIGAALANEACLPALRSYAMATGQTCSADDAYLALRGLRTMSVRLKQHEENALAVAQWLAAHPAVDRVLHPALPDCPGHEIWKRDFSGSTGLFSFVMKDGSLDHAAALVDDLHHYKMGFSWGGYESLILPTDPRSYRKKSKFQANGPTFRLHIGLEDPEDLITDLSAGIDRYLVAIKG</sequence>
<comment type="cofactor">
    <cofactor evidence="1 9">
        <name>pyridoxal 5'-phosphate</name>
        <dbReference type="ChEBI" id="CHEBI:597326"/>
    </cofactor>
</comment>
<dbReference type="SUPFAM" id="SSF53383">
    <property type="entry name" value="PLP-dependent transferases"/>
    <property type="match status" value="1"/>
</dbReference>
<dbReference type="InterPro" id="IPR000277">
    <property type="entry name" value="Cys/Met-Metab_PyrdxlP-dep_enz"/>
</dbReference>
<name>A0AA52HAG9_9PROT</name>
<dbReference type="EC" id="4.4.1.13" evidence="10"/>
<keyword evidence="11" id="KW-1185">Reference proteome</keyword>
<dbReference type="InterPro" id="IPR006233">
    <property type="entry name" value="Cys_b_lyase_bac"/>
</dbReference>
<dbReference type="GO" id="GO:0030170">
    <property type="term" value="F:pyridoxal phosphate binding"/>
    <property type="evidence" value="ECO:0007669"/>
    <property type="project" value="InterPro"/>
</dbReference>
<comment type="pathway">
    <text evidence="5">Amino-acid biosynthesis; L-methionine biosynthesis via de novo pathway; L-homocysteine from L-cystathionine: step 1/1.</text>
</comment>
<dbReference type="AlphaFoldDB" id="A0AA52HAG9"/>
<dbReference type="KEGG" id="tmk:QGN29_13630"/>
<dbReference type="Gene3D" id="3.40.640.10">
    <property type="entry name" value="Type I PLP-dependent aspartate aminotransferase-like (Major domain)"/>
    <property type="match status" value="1"/>
</dbReference>
<evidence type="ECO:0000256" key="5">
    <source>
        <dbReference type="ARBA" id="ARBA00046315"/>
    </source>
</evidence>
<dbReference type="GO" id="GO:0019450">
    <property type="term" value="P:L-cysteine catabolic process to pyruvate"/>
    <property type="evidence" value="ECO:0007669"/>
    <property type="project" value="TreeGrafter"/>
</dbReference>
<dbReference type="InterPro" id="IPR015421">
    <property type="entry name" value="PyrdxlP-dep_Trfase_major"/>
</dbReference>
<evidence type="ECO:0000256" key="1">
    <source>
        <dbReference type="ARBA" id="ARBA00001933"/>
    </source>
</evidence>
<proteinExistence type="inferred from homology"/>
<evidence type="ECO:0000256" key="3">
    <source>
        <dbReference type="ARBA" id="ARBA00022898"/>
    </source>
</evidence>
<dbReference type="PANTHER" id="PTHR43500">
    <property type="entry name" value="CYSTATHIONINE BETA-LYASE-RELATED"/>
    <property type="match status" value="1"/>
</dbReference>
<evidence type="ECO:0000313" key="11">
    <source>
        <dbReference type="Proteomes" id="UP001268683"/>
    </source>
</evidence>
<comment type="catalytic activity">
    <reaction evidence="7">
        <text>an S-substituted L-cysteine + H2O = a thiol + pyruvate + NH4(+)</text>
        <dbReference type="Rhea" id="RHEA:18121"/>
        <dbReference type="ChEBI" id="CHEBI:15361"/>
        <dbReference type="ChEBI" id="CHEBI:15377"/>
        <dbReference type="ChEBI" id="CHEBI:28938"/>
        <dbReference type="ChEBI" id="CHEBI:29256"/>
        <dbReference type="ChEBI" id="CHEBI:58717"/>
        <dbReference type="EC" id="4.4.1.13"/>
    </reaction>
</comment>
<dbReference type="Pfam" id="PF01053">
    <property type="entry name" value="Cys_Met_Meta_PP"/>
    <property type="match status" value="1"/>
</dbReference>
<evidence type="ECO:0000256" key="2">
    <source>
        <dbReference type="ARBA" id="ARBA00009077"/>
    </source>
</evidence>
<dbReference type="InterPro" id="IPR015424">
    <property type="entry name" value="PyrdxlP-dep_Trfase"/>
</dbReference>
<comment type="catalytic activity">
    <reaction evidence="6">
        <text>L,L-cystathionine + H2O = L-homocysteine + pyruvate + NH4(+)</text>
        <dbReference type="Rhea" id="RHEA:13965"/>
        <dbReference type="ChEBI" id="CHEBI:15361"/>
        <dbReference type="ChEBI" id="CHEBI:15377"/>
        <dbReference type="ChEBI" id="CHEBI:28938"/>
        <dbReference type="ChEBI" id="CHEBI:58161"/>
        <dbReference type="ChEBI" id="CHEBI:58199"/>
    </reaction>
</comment>
<dbReference type="FunFam" id="3.40.640.10:FF:000046">
    <property type="entry name" value="Cystathionine gamma-lyase"/>
    <property type="match status" value="1"/>
</dbReference>
<dbReference type="PIRSF" id="PIRSF001434">
    <property type="entry name" value="CGS"/>
    <property type="match status" value="1"/>
</dbReference>
<dbReference type="Proteomes" id="UP001268683">
    <property type="component" value="Chromosome"/>
</dbReference>
<comment type="similarity">
    <text evidence="2 9">Belongs to the trans-sulfuration enzymes family.</text>
</comment>
<reference evidence="10" key="1">
    <citation type="submission" date="2023-04" db="EMBL/GenBank/DDBJ databases">
        <title>Complete genome sequence of Temperatibacter marinus.</title>
        <authorList>
            <person name="Rong J.-C."/>
            <person name="Yi M.-L."/>
            <person name="Zhao Q."/>
        </authorList>
    </citation>
    <scope>NUCLEOTIDE SEQUENCE</scope>
    <source>
        <strain evidence="10">NBRC 110045</strain>
    </source>
</reference>
<dbReference type="GO" id="GO:0047804">
    <property type="term" value="F:cysteine-S-conjugate beta-lyase activity"/>
    <property type="evidence" value="ECO:0007669"/>
    <property type="project" value="UniProtKB-EC"/>
</dbReference>
<dbReference type="GO" id="GO:0019346">
    <property type="term" value="P:transsulfuration"/>
    <property type="evidence" value="ECO:0007669"/>
    <property type="project" value="InterPro"/>
</dbReference>
<evidence type="ECO:0000256" key="6">
    <source>
        <dbReference type="ARBA" id="ARBA00047517"/>
    </source>
</evidence>
<evidence type="ECO:0000256" key="7">
    <source>
        <dbReference type="ARBA" id="ARBA00047625"/>
    </source>
</evidence>
<accession>A0AA52HAG9</accession>
<protein>
    <submittedName>
        <fullName evidence="10">Cystathionine beta-lyase</fullName>
        <ecNumber evidence="10">4.4.1.13</ecNumber>
    </submittedName>
</protein>
<dbReference type="PROSITE" id="PS00868">
    <property type="entry name" value="CYS_MET_METAB_PP"/>
    <property type="match status" value="1"/>
</dbReference>
<dbReference type="EMBL" id="CP123872">
    <property type="protein sequence ID" value="WND02588.1"/>
    <property type="molecule type" value="Genomic_DNA"/>
</dbReference>
<dbReference type="NCBIfam" id="TIGR01324">
    <property type="entry name" value="cysta_beta_ly_B"/>
    <property type="match status" value="1"/>
</dbReference>
<evidence type="ECO:0000256" key="4">
    <source>
        <dbReference type="ARBA" id="ARBA00023239"/>
    </source>
</evidence>
<keyword evidence="4 10" id="KW-0456">Lyase</keyword>